<name>A0A165XBE6_9AGAM</name>
<dbReference type="Gene3D" id="3.30.70.100">
    <property type="match status" value="1"/>
</dbReference>
<keyword evidence="4" id="KW-1185">Reference proteome</keyword>
<protein>
    <recommendedName>
        <fullName evidence="2">EthD domain-containing protein</fullName>
    </recommendedName>
</protein>
<reference evidence="3 4" key="1">
    <citation type="journal article" date="2016" name="Mol. Biol. Evol.">
        <title>Comparative Genomics of Early-Diverging Mushroom-Forming Fungi Provides Insights into the Origins of Lignocellulose Decay Capabilities.</title>
        <authorList>
            <person name="Nagy L.G."/>
            <person name="Riley R."/>
            <person name="Tritt A."/>
            <person name="Adam C."/>
            <person name="Daum C."/>
            <person name="Floudas D."/>
            <person name="Sun H."/>
            <person name="Yadav J.S."/>
            <person name="Pangilinan J."/>
            <person name="Larsson K.H."/>
            <person name="Matsuura K."/>
            <person name="Barry K."/>
            <person name="Labutti K."/>
            <person name="Kuo R."/>
            <person name="Ohm R.A."/>
            <person name="Bhattacharya S.S."/>
            <person name="Shirouzu T."/>
            <person name="Yoshinaga Y."/>
            <person name="Martin F.M."/>
            <person name="Grigoriev I.V."/>
            <person name="Hibbett D.S."/>
        </authorList>
    </citation>
    <scope>NUCLEOTIDE SEQUENCE [LARGE SCALE GENOMIC DNA]</scope>
    <source>
        <strain evidence="3 4">CBS 109695</strain>
    </source>
</reference>
<comment type="similarity">
    <text evidence="1">Belongs to the tpcK family.</text>
</comment>
<dbReference type="EMBL" id="KV417722">
    <property type="protein sequence ID" value="KZP08385.1"/>
    <property type="molecule type" value="Genomic_DNA"/>
</dbReference>
<organism evidence="3 4">
    <name type="scientific">Athelia psychrophila</name>
    <dbReference type="NCBI Taxonomy" id="1759441"/>
    <lineage>
        <taxon>Eukaryota</taxon>
        <taxon>Fungi</taxon>
        <taxon>Dikarya</taxon>
        <taxon>Basidiomycota</taxon>
        <taxon>Agaricomycotina</taxon>
        <taxon>Agaricomycetes</taxon>
        <taxon>Agaricomycetidae</taxon>
        <taxon>Atheliales</taxon>
        <taxon>Atheliaceae</taxon>
        <taxon>Athelia</taxon>
    </lineage>
</organism>
<dbReference type="SUPFAM" id="SSF54909">
    <property type="entry name" value="Dimeric alpha+beta barrel"/>
    <property type="match status" value="1"/>
</dbReference>
<evidence type="ECO:0000313" key="3">
    <source>
        <dbReference type="EMBL" id="KZP08385.1"/>
    </source>
</evidence>
<dbReference type="STRING" id="436010.A0A165XBE6"/>
<dbReference type="AlphaFoldDB" id="A0A165XBE6"/>
<dbReference type="InterPro" id="IPR009799">
    <property type="entry name" value="EthD_dom"/>
</dbReference>
<dbReference type="InterPro" id="IPR011008">
    <property type="entry name" value="Dimeric_a/b-barrel"/>
</dbReference>
<dbReference type="Pfam" id="PF07110">
    <property type="entry name" value="EthD"/>
    <property type="match status" value="1"/>
</dbReference>
<proteinExistence type="inferred from homology"/>
<dbReference type="Proteomes" id="UP000076532">
    <property type="component" value="Unassembled WGS sequence"/>
</dbReference>
<evidence type="ECO:0000256" key="1">
    <source>
        <dbReference type="ARBA" id="ARBA00005986"/>
    </source>
</evidence>
<gene>
    <name evidence="3" type="ORF">FIBSPDRAFT_964811</name>
</gene>
<accession>A0A165XBE6</accession>
<evidence type="ECO:0000259" key="2">
    <source>
        <dbReference type="Pfam" id="PF07110"/>
    </source>
</evidence>
<feature type="domain" description="EthD" evidence="2">
    <location>
        <begin position="36"/>
        <end position="128"/>
    </location>
</feature>
<evidence type="ECO:0000313" key="4">
    <source>
        <dbReference type="Proteomes" id="UP000076532"/>
    </source>
</evidence>
<dbReference type="OrthoDB" id="3183782at2759"/>
<dbReference type="GO" id="GO:0016491">
    <property type="term" value="F:oxidoreductase activity"/>
    <property type="evidence" value="ECO:0007669"/>
    <property type="project" value="InterPro"/>
</dbReference>
<sequence>MFQTVLTHPPLHSQLPSRAMSIRTDRVRLAGFLKKKQDLTTEEFLSYWLNNHGKLFSSLEIVKKNLLKYEQCHPSATAAGSLGQFIPLANWDGMVIFEGESYEKIMEVFTSTEYLNTAVPDEKNFLDREATQFLALDIATIHLQNGSQGLASL</sequence>